<name>A0A1I8AAL0_9BILA</name>
<reference evidence="2" key="1">
    <citation type="submission" date="2016-11" db="UniProtKB">
        <authorList>
            <consortium name="WormBaseParasite"/>
        </authorList>
    </citation>
    <scope>IDENTIFICATION</scope>
</reference>
<dbReference type="WBParaSite" id="L893_g3770.t1">
    <property type="protein sequence ID" value="L893_g3770.t1"/>
    <property type="gene ID" value="L893_g3770"/>
</dbReference>
<evidence type="ECO:0000313" key="2">
    <source>
        <dbReference type="WBParaSite" id="L893_g3770.t1"/>
    </source>
</evidence>
<organism evidence="1 2">
    <name type="scientific">Steinernema glaseri</name>
    <dbReference type="NCBI Taxonomy" id="37863"/>
    <lineage>
        <taxon>Eukaryota</taxon>
        <taxon>Metazoa</taxon>
        <taxon>Ecdysozoa</taxon>
        <taxon>Nematoda</taxon>
        <taxon>Chromadorea</taxon>
        <taxon>Rhabditida</taxon>
        <taxon>Tylenchina</taxon>
        <taxon>Panagrolaimomorpha</taxon>
        <taxon>Strongyloidoidea</taxon>
        <taxon>Steinernematidae</taxon>
        <taxon>Steinernema</taxon>
    </lineage>
</organism>
<protein>
    <submittedName>
        <fullName evidence="2">F-box domain-containing protein</fullName>
    </submittedName>
</protein>
<dbReference type="Proteomes" id="UP000095287">
    <property type="component" value="Unplaced"/>
</dbReference>
<sequence>MDTLPLKFVDSVVELFGKETLDQMATEVRHPKWKDVVDLHYRNRVYYEIFFRLTEDGMQHYFQDVNTKRDFLVNTQIAQKDRRFARIYGFKDVTTFSTLSYWEEVEPLGEVETDKLLNNISPLIDQVSGCFHSIWGSTDCAKVLLSSLFKKVYLRQITLTYCGQIAYDFLEDQINNSSFLDYVLISGHDWPQSSLDLLKKFCLRERPGNHVRVYVSGTNVVIDSSHIKHLLDLWKTNGNLNFLFKCVGYRSDKDYEAVMKKYEVLEIRNDSWETFFKHPTAKSIARVSNSKFVMEWFAVECFTCECDRSKKCLLKEQYPQYHNLWP</sequence>
<proteinExistence type="predicted"/>
<keyword evidence="1" id="KW-1185">Reference proteome</keyword>
<dbReference type="AlphaFoldDB" id="A0A1I8AAL0"/>
<accession>A0A1I8AAL0</accession>
<evidence type="ECO:0000313" key="1">
    <source>
        <dbReference type="Proteomes" id="UP000095287"/>
    </source>
</evidence>